<evidence type="ECO:0000313" key="1">
    <source>
        <dbReference type="EMBL" id="KFN01255.1"/>
    </source>
</evidence>
<dbReference type="PATRIC" id="fig|1405.8.peg.422"/>
<dbReference type="RefSeq" id="WP_042978947.1">
    <property type="nucleotide sequence ID" value="NZ_JMQC01000008.1"/>
</dbReference>
<dbReference type="EMBL" id="JMQC01000008">
    <property type="protein sequence ID" value="KFN01255.1"/>
    <property type="molecule type" value="Genomic_DNA"/>
</dbReference>
<protein>
    <submittedName>
        <fullName evidence="1">Uncharacterized protein</fullName>
    </submittedName>
</protein>
<evidence type="ECO:0000313" key="3">
    <source>
        <dbReference type="Proteomes" id="UP000029389"/>
    </source>
</evidence>
<accession>A0A090YS48</accession>
<comment type="caution">
    <text evidence="1">The sequence shown here is derived from an EMBL/GenBank/DDBJ whole genome shotgun (WGS) entry which is preliminary data.</text>
</comment>
<reference evidence="2 4" key="2">
    <citation type="submission" date="2018-08" db="EMBL/GenBank/DDBJ databases">
        <title>Bacillus clarus sp. nov. strain PS00077A.</title>
        <authorList>
            <person name="Mendez Acevedo M."/>
            <person name="Carroll L."/>
            <person name="Mukherjee M."/>
            <person name="Wiedmann M."/>
            <person name="Kovac J."/>
        </authorList>
    </citation>
    <scope>NUCLEOTIDE SEQUENCE [LARGE SCALE GENOMIC DNA]</scope>
    <source>
        <strain evidence="2 4">PS00077A</strain>
    </source>
</reference>
<sequence length="263" mass="30487">MAISVDKYYSLDEILYNLLHDYKYRDLFLTDKFSELNICEENLKHIQTIDKEELIATSKTIIRNLLNGNIEHSGGLKTAFPGTFKEVELNNIDMQQLMYEFVASKEFEDYKEIPYAGDGQCIEESFFRFLSNVELIKNNKNIELLLKHEFLNAMISILVVNSEPAFKIFSKDIKHNGHIYYAFIRLDRNIAEALLGKKIQVQQEKIIWLFAAAKNRLIKGPIEENLLQLIEIGSLKKINEMKLISNEESNLAKGIYRLGLIKS</sequence>
<evidence type="ECO:0000313" key="2">
    <source>
        <dbReference type="EMBL" id="RFT62992.1"/>
    </source>
</evidence>
<dbReference type="Proteomes" id="UP000029389">
    <property type="component" value="Unassembled WGS sequence"/>
</dbReference>
<dbReference type="AlphaFoldDB" id="A0A090YS48"/>
<keyword evidence="4" id="KW-1185">Reference proteome</keyword>
<proteinExistence type="predicted"/>
<organism evidence="1 3">
    <name type="scientific">Bacillus clarus</name>
    <dbReference type="NCBI Taxonomy" id="2338372"/>
    <lineage>
        <taxon>Bacteria</taxon>
        <taxon>Bacillati</taxon>
        <taxon>Bacillota</taxon>
        <taxon>Bacilli</taxon>
        <taxon>Bacillales</taxon>
        <taxon>Bacillaceae</taxon>
        <taxon>Bacillus</taxon>
        <taxon>Bacillus cereus group</taxon>
    </lineage>
</organism>
<reference evidence="1 3" key="1">
    <citation type="submission" date="2014-04" db="EMBL/GenBank/DDBJ databases">
        <authorList>
            <person name="Bishop-Lilly K.A."/>
            <person name="Broomall S.M."/>
            <person name="Chain P.S."/>
            <person name="Chertkov O."/>
            <person name="Coyne S.R."/>
            <person name="Daligault H.E."/>
            <person name="Davenport K.W."/>
            <person name="Erkkila T."/>
            <person name="Frey K.G."/>
            <person name="Gibbons H.S."/>
            <person name="Gu W."/>
            <person name="Jaissle J."/>
            <person name="Johnson S.L."/>
            <person name="Koroleva G.I."/>
            <person name="Ladner J.T."/>
            <person name="Lo C.-C."/>
            <person name="Minogue T.D."/>
            <person name="Munk C."/>
            <person name="Palacios G.F."/>
            <person name="Redden C.L."/>
            <person name="Rosenzweig C.N."/>
            <person name="Scholz M.B."/>
            <person name="Teshima H."/>
            <person name="Xu Y."/>
        </authorList>
    </citation>
    <scope>NUCLEOTIDE SEQUENCE [LARGE SCALE GENOMIC DNA]</scope>
    <source>
        <strain evidence="1 3">BHP</strain>
    </source>
</reference>
<evidence type="ECO:0000313" key="4">
    <source>
        <dbReference type="Proteomes" id="UP000264294"/>
    </source>
</evidence>
<gene>
    <name evidence="2" type="ORF">D0U04_26395</name>
    <name evidence="1" type="ORF">DJ93_253</name>
</gene>
<name>A0A090YS48_9BACI</name>
<dbReference type="EMBL" id="QVOD01000055">
    <property type="protein sequence ID" value="RFT62992.1"/>
    <property type="molecule type" value="Genomic_DNA"/>
</dbReference>
<dbReference type="Proteomes" id="UP000264294">
    <property type="component" value="Unassembled WGS sequence"/>
</dbReference>